<dbReference type="AlphaFoldDB" id="A0A368VAD9"/>
<accession>A0A368VAD9</accession>
<dbReference type="RefSeq" id="WP_113879272.1">
    <property type="nucleotide sequence ID" value="NZ_QNSA01000002.1"/>
</dbReference>
<proteinExistence type="predicted"/>
<keyword evidence="4" id="KW-1185">Reference proteome</keyword>
<dbReference type="Pfam" id="PF12686">
    <property type="entry name" value="DUF3800"/>
    <property type="match status" value="1"/>
</dbReference>
<dbReference type="InterPro" id="IPR024524">
    <property type="entry name" value="DUF3800"/>
</dbReference>
<protein>
    <submittedName>
        <fullName evidence="2">Uncharacterized protein DUF3800</fullName>
    </submittedName>
</protein>
<evidence type="ECO:0000313" key="1">
    <source>
        <dbReference type="EMBL" id="RBP76397.1"/>
    </source>
</evidence>
<sequence>MTSEYNVYCDESCHLENDGQKAMVLGAVWCPKDKRQEIAERIREIKQKHSLERDFEIKWTKVSPSKLAFYQDIVDYFFDDDDLHFRGLVVPDKSVLDHERHQQDHDEWYYKMYFTMLKTIFDPDSRYYVYIDIKDTLGHEKVEKLQDILCTNAYDFSRRMIADVKRVHSHEVEHLQIADLLIGALSYLHRELSGNSAKEALIARIRQRSGYRLTLNTMMRELKFNLLIWNSRI</sequence>
<evidence type="ECO:0000313" key="4">
    <source>
        <dbReference type="Proteomes" id="UP000253065"/>
    </source>
</evidence>
<dbReference type="Proteomes" id="UP000252795">
    <property type="component" value="Unassembled WGS sequence"/>
</dbReference>
<dbReference type="EMBL" id="QPJB01000002">
    <property type="protein sequence ID" value="RCW37270.1"/>
    <property type="molecule type" value="Genomic_DNA"/>
</dbReference>
<name>A0A368VAD9_MARNT</name>
<reference evidence="2 3" key="1">
    <citation type="submission" date="2018-07" db="EMBL/GenBank/DDBJ databases">
        <title>Freshwater and sediment microbial communities from various areas in North America, analyzing microbe dynamics in response to fracking.</title>
        <authorList>
            <person name="Lamendella R."/>
        </authorList>
    </citation>
    <scope>NUCLEOTIDE SEQUENCE [LARGE SCALE GENOMIC DNA]</scope>
    <source>
        <strain evidence="2 3">114E</strain>
        <strain evidence="1 4">114E_o</strain>
    </source>
</reference>
<evidence type="ECO:0000313" key="2">
    <source>
        <dbReference type="EMBL" id="RCW37270.1"/>
    </source>
</evidence>
<evidence type="ECO:0000313" key="3">
    <source>
        <dbReference type="Proteomes" id="UP000252795"/>
    </source>
</evidence>
<organism evidence="2 3">
    <name type="scientific">Marinobacter nauticus</name>
    <name type="common">Marinobacter hydrocarbonoclasticus</name>
    <name type="synonym">Marinobacter aquaeolei</name>
    <dbReference type="NCBI Taxonomy" id="2743"/>
    <lineage>
        <taxon>Bacteria</taxon>
        <taxon>Pseudomonadati</taxon>
        <taxon>Pseudomonadota</taxon>
        <taxon>Gammaproteobacteria</taxon>
        <taxon>Pseudomonadales</taxon>
        <taxon>Marinobacteraceae</taxon>
        <taxon>Marinobacter</taxon>
    </lineage>
</organism>
<dbReference type="EMBL" id="QNSA01000002">
    <property type="protein sequence ID" value="RBP76397.1"/>
    <property type="molecule type" value="Genomic_DNA"/>
</dbReference>
<dbReference type="Proteomes" id="UP000253065">
    <property type="component" value="Unassembled WGS sequence"/>
</dbReference>
<gene>
    <name evidence="2" type="ORF">DET51_102419</name>
    <name evidence="1" type="ORF">DET64_102419</name>
</gene>
<comment type="caution">
    <text evidence="2">The sequence shown here is derived from an EMBL/GenBank/DDBJ whole genome shotgun (WGS) entry which is preliminary data.</text>
</comment>